<dbReference type="OrthoDB" id="195316at2"/>
<organism evidence="1 2">
    <name type="scientific">Maribrevibacterium harenarium</name>
    <dbReference type="NCBI Taxonomy" id="2589817"/>
    <lineage>
        <taxon>Bacteria</taxon>
        <taxon>Pseudomonadati</taxon>
        <taxon>Pseudomonadota</taxon>
        <taxon>Gammaproteobacteria</taxon>
        <taxon>Oceanospirillales</taxon>
        <taxon>Oceanospirillaceae</taxon>
        <taxon>Maribrevibacterium</taxon>
    </lineage>
</organism>
<dbReference type="EMBL" id="VFRR01000007">
    <property type="protein sequence ID" value="TPE54076.1"/>
    <property type="molecule type" value="Genomic_DNA"/>
</dbReference>
<evidence type="ECO:0000313" key="2">
    <source>
        <dbReference type="Proteomes" id="UP000315901"/>
    </source>
</evidence>
<dbReference type="PIRSF" id="PIRSF014995">
    <property type="entry name" value="UCP014995"/>
    <property type="match status" value="1"/>
</dbReference>
<dbReference type="AlphaFoldDB" id="A0A501X1G2"/>
<gene>
    <name evidence="1" type="ORF">FJM67_05535</name>
</gene>
<proteinExistence type="predicted"/>
<evidence type="ECO:0000313" key="1">
    <source>
        <dbReference type="EMBL" id="TPE54076.1"/>
    </source>
</evidence>
<sequence length="182" mass="20261">MWLDLTGISPDGDGHLFNALKESFVRKFVTQLGFAAALGTATLANAATIDVAFEIPALAAERYANPYVAIWAEEGREAKPLLLWHLNKKEDKWLPDIKRWWRKIGRYDAHVDSLTGATRGPGNYQETLDIGAAQTFTLYLEVVRENGGRSLVDTKIDLTQKQNTYTIPAADEIGQVTITVNR</sequence>
<dbReference type="Pfam" id="PF10029">
    <property type="entry name" value="DUF2271"/>
    <property type="match status" value="1"/>
</dbReference>
<name>A0A501X1G2_9GAMM</name>
<comment type="caution">
    <text evidence="1">The sequence shown here is derived from an EMBL/GenBank/DDBJ whole genome shotgun (WGS) entry which is preliminary data.</text>
</comment>
<accession>A0A501X1G2</accession>
<dbReference type="InterPro" id="IPR014469">
    <property type="entry name" value="DUF2271"/>
</dbReference>
<protein>
    <submittedName>
        <fullName evidence="1">DUF2271 domain-containing protein</fullName>
    </submittedName>
</protein>
<dbReference type="Proteomes" id="UP000315901">
    <property type="component" value="Unassembled WGS sequence"/>
</dbReference>
<reference evidence="1 2" key="1">
    <citation type="submission" date="2019-06" db="EMBL/GenBank/DDBJ databases">
        <title>A novel bacterium of genus Marinomonas, isolated from coastal sand.</title>
        <authorList>
            <person name="Huang H."/>
            <person name="Mo K."/>
            <person name="Hu Y."/>
        </authorList>
    </citation>
    <scope>NUCLEOTIDE SEQUENCE [LARGE SCALE GENOMIC DNA]</scope>
    <source>
        <strain evidence="1 2">HB171799</strain>
    </source>
</reference>
<keyword evidence="2" id="KW-1185">Reference proteome</keyword>